<dbReference type="Gene3D" id="1.10.12.10">
    <property type="entry name" value="Lyase 2-enoyl-coa Hydratase, Chain A, domain 2"/>
    <property type="match status" value="1"/>
</dbReference>
<proteinExistence type="inferred from homology"/>
<organism evidence="2 3">
    <name type="scientific">Streptomyces europaeiscabiei</name>
    <dbReference type="NCBI Taxonomy" id="146819"/>
    <lineage>
        <taxon>Bacteria</taxon>
        <taxon>Bacillati</taxon>
        <taxon>Actinomycetota</taxon>
        <taxon>Actinomycetes</taxon>
        <taxon>Kitasatosporales</taxon>
        <taxon>Streptomycetaceae</taxon>
        <taxon>Streptomyces</taxon>
    </lineage>
</organism>
<gene>
    <name evidence="2" type="ORF">PV367_27150</name>
</gene>
<dbReference type="Proteomes" id="UP001273589">
    <property type="component" value="Unassembled WGS sequence"/>
</dbReference>
<protein>
    <submittedName>
        <fullName evidence="2">Enoyl-CoA hydratase-related protein</fullName>
    </submittedName>
</protein>
<dbReference type="EMBL" id="JARAWN010000203">
    <property type="protein sequence ID" value="MDX3133374.1"/>
    <property type="molecule type" value="Genomic_DNA"/>
</dbReference>
<dbReference type="InterPro" id="IPR001753">
    <property type="entry name" value="Enoyl-CoA_hydra/iso"/>
</dbReference>
<reference evidence="2" key="1">
    <citation type="journal article" date="2023" name="Microb. Genom.">
        <title>Mesoterricola silvestris gen. nov., sp. nov., Mesoterricola sediminis sp. nov., Geothrix oryzae sp. nov., Geothrix edaphica sp. nov., Geothrix rubra sp. nov., and Geothrix limicola sp. nov., six novel members of Acidobacteriota isolated from soils.</title>
        <authorList>
            <person name="Weisberg A.J."/>
            <person name="Pearce E."/>
            <person name="Kramer C.G."/>
            <person name="Chang J.H."/>
            <person name="Clarke C.R."/>
        </authorList>
    </citation>
    <scope>NUCLEOTIDE SEQUENCE</scope>
    <source>
        <strain evidence="2">ND06-05F</strain>
    </source>
</reference>
<evidence type="ECO:0000313" key="3">
    <source>
        <dbReference type="Proteomes" id="UP001273589"/>
    </source>
</evidence>
<dbReference type="AlphaFoldDB" id="A0AAJ2PU25"/>
<dbReference type="InterPro" id="IPR029045">
    <property type="entry name" value="ClpP/crotonase-like_dom_sf"/>
</dbReference>
<comment type="caution">
    <text evidence="2">The sequence shown here is derived from an EMBL/GenBank/DDBJ whole genome shotgun (WGS) entry which is preliminary data.</text>
</comment>
<dbReference type="PANTHER" id="PTHR43459">
    <property type="entry name" value="ENOYL-COA HYDRATASE"/>
    <property type="match status" value="1"/>
</dbReference>
<dbReference type="PANTHER" id="PTHR43459:SF1">
    <property type="entry name" value="EG:BACN32G11.4 PROTEIN"/>
    <property type="match status" value="1"/>
</dbReference>
<dbReference type="RefSeq" id="WP_319694958.1">
    <property type="nucleotide sequence ID" value="NZ_JARAWN010000203.1"/>
</dbReference>
<dbReference type="CDD" id="cd06558">
    <property type="entry name" value="crotonase-like"/>
    <property type="match status" value="1"/>
</dbReference>
<accession>A0AAJ2PU25</accession>
<sequence length="276" mass="28727">MVNDDGTATAADRSYGVTYEVTDGVAVLELCGSASGNALDAHLRGALLLAARRLTTDTARRVRAALLTARGKHFCVGQDLQEHARLLADAPARAFANIPNDYNPLVKELNALPVPLVVAVEGACVGAGLGIALCADVRVAGEGARFATAFGGLGLASDSGVARALVRQLGPSRAGGLMLLGDRFSARDAESWGLVHRVVPDGRATAEGLALARRLADGPTAAYRETKTLLRSASASTLPAALEREAVVQRRLGATGDHHEAVRAFLARRAPVFRGH</sequence>
<dbReference type="Pfam" id="PF00378">
    <property type="entry name" value="ECH_1"/>
    <property type="match status" value="1"/>
</dbReference>
<dbReference type="SUPFAM" id="SSF52096">
    <property type="entry name" value="ClpP/crotonase"/>
    <property type="match status" value="1"/>
</dbReference>
<comment type="similarity">
    <text evidence="1">Belongs to the enoyl-CoA hydratase/isomerase family.</text>
</comment>
<dbReference type="Gene3D" id="3.90.226.10">
    <property type="entry name" value="2-enoyl-CoA Hydratase, Chain A, domain 1"/>
    <property type="match status" value="1"/>
</dbReference>
<evidence type="ECO:0000313" key="2">
    <source>
        <dbReference type="EMBL" id="MDX3133374.1"/>
    </source>
</evidence>
<dbReference type="GO" id="GO:0003824">
    <property type="term" value="F:catalytic activity"/>
    <property type="evidence" value="ECO:0007669"/>
    <property type="project" value="UniProtKB-ARBA"/>
</dbReference>
<dbReference type="InterPro" id="IPR014748">
    <property type="entry name" value="Enoyl-CoA_hydra_C"/>
</dbReference>
<name>A0AAJ2PU25_9ACTN</name>
<evidence type="ECO:0000256" key="1">
    <source>
        <dbReference type="ARBA" id="ARBA00005254"/>
    </source>
</evidence>